<organism evidence="2 3">
    <name type="scientific">Craurococcus roseus</name>
    <dbReference type="NCBI Taxonomy" id="77585"/>
    <lineage>
        <taxon>Bacteria</taxon>
        <taxon>Pseudomonadati</taxon>
        <taxon>Pseudomonadota</taxon>
        <taxon>Alphaproteobacteria</taxon>
        <taxon>Acetobacterales</taxon>
        <taxon>Acetobacteraceae</taxon>
        <taxon>Craurococcus</taxon>
    </lineage>
</organism>
<evidence type="ECO:0000313" key="2">
    <source>
        <dbReference type="EMBL" id="GAA0583805.1"/>
    </source>
</evidence>
<feature type="region of interest" description="Disordered" evidence="1">
    <location>
        <begin position="1"/>
        <end position="21"/>
    </location>
</feature>
<dbReference type="EMBL" id="BAAAFZ010000028">
    <property type="protein sequence ID" value="GAA0583805.1"/>
    <property type="molecule type" value="Genomic_DNA"/>
</dbReference>
<accession>A0ABN1F7G3</accession>
<comment type="caution">
    <text evidence="2">The sequence shown here is derived from an EMBL/GenBank/DDBJ whole genome shotgun (WGS) entry which is preliminary data.</text>
</comment>
<evidence type="ECO:0000313" key="3">
    <source>
        <dbReference type="Proteomes" id="UP001501588"/>
    </source>
</evidence>
<gene>
    <name evidence="2" type="ORF">GCM10009416_22790</name>
</gene>
<protein>
    <recommendedName>
        <fullName evidence="4">LXG domain-containing protein</fullName>
    </recommendedName>
</protein>
<proteinExistence type="predicted"/>
<reference evidence="2 3" key="1">
    <citation type="journal article" date="2019" name="Int. J. Syst. Evol. Microbiol.">
        <title>The Global Catalogue of Microorganisms (GCM) 10K type strain sequencing project: providing services to taxonomists for standard genome sequencing and annotation.</title>
        <authorList>
            <consortium name="The Broad Institute Genomics Platform"/>
            <consortium name="The Broad Institute Genome Sequencing Center for Infectious Disease"/>
            <person name="Wu L."/>
            <person name="Ma J."/>
        </authorList>
    </citation>
    <scope>NUCLEOTIDE SEQUENCE [LARGE SCALE GENOMIC DNA]</scope>
    <source>
        <strain evidence="2 3">JCM 9933</strain>
    </source>
</reference>
<evidence type="ECO:0008006" key="4">
    <source>
        <dbReference type="Google" id="ProtNLM"/>
    </source>
</evidence>
<dbReference type="Proteomes" id="UP001501588">
    <property type="component" value="Unassembled WGS sequence"/>
</dbReference>
<name>A0ABN1F7G3_9PROT</name>
<sequence length="106" mass="11456">MLPTGTAGAAEGQGEVGEAKNSGDVMADLGTKIEKLLTSHETLLRSQETLLGGYNALNGTIKAIIEADAKKNFLTEDLRKNLLSALDDSDRSLMEYLQTIQKAREF</sequence>
<keyword evidence="3" id="KW-1185">Reference proteome</keyword>
<dbReference type="RefSeq" id="WP_343895419.1">
    <property type="nucleotide sequence ID" value="NZ_BAAAFZ010000028.1"/>
</dbReference>
<evidence type="ECO:0000256" key="1">
    <source>
        <dbReference type="SAM" id="MobiDB-lite"/>
    </source>
</evidence>